<dbReference type="OMA" id="PCFTVEL"/>
<dbReference type="InterPro" id="IPR016135">
    <property type="entry name" value="UBQ-conjugating_enzyme/RWD"/>
</dbReference>
<dbReference type="EC" id="2.3.2.23" evidence="1"/>
<dbReference type="PROSITE" id="PS50127">
    <property type="entry name" value="UBC_2"/>
    <property type="match status" value="1"/>
</dbReference>
<feature type="compositionally biased region" description="Basic and acidic residues" evidence="7">
    <location>
        <begin position="21"/>
        <end position="32"/>
    </location>
</feature>
<evidence type="ECO:0000256" key="1">
    <source>
        <dbReference type="ARBA" id="ARBA00012486"/>
    </source>
</evidence>
<sequence>MSSRSKEKVTAAIRKFFKSSSDSKKESKDKDSSSAVASETVETANQQQHQQQQQQQHQSHHQHHHLHQHHHHQQHQHLGGHHHHPHHHHTATTASNGAPGGSNGGSSSPSGAPIVCAGATGVTTGNGTTNPATQTTGNGNSKTNTDSPMRRLRCVVAPTSTPMVNVPASKPLDTTIRSRRLMKELKEIERLQHSRTEPCFTVELINDNLYEWHARLYRIDPDSPLAEDLVELNIPFILLHLVFPENFPFAPPFMRVVEPRIEKGFVMEGGAICMELLTPRGWASAYTVEAILMQFAASLVKGQGRVSRKPKSSKDFSRRSAEEAFRSLVKTHEKYGWVTPALNDG</sequence>
<dbReference type="eggNOG" id="KOG0897">
    <property type="taxonomic scope" value="Eukaryota"/>
</dbReference>
<dbReference type="SMART" id="SM00212">
    <property type="entry name" value="UBCc"/>
    <property type="match status" value="1"/>
</dbReference>
<dbReference type="EMBL" id="ADMH02002200">
    <property type="protein sequence ID" value="ETN57856.1"/>
    <property type="molecule type" value="Genomic_DNA"/>
</dbReference>
<dbReference type="AlphaFoldDB" id="W5J296"/>
<reference evidence="9" key="2">
    <citation type="submission" date="2010-05" db="EMBL/GenBank/DDBJ databases">
        <authorList>
            <person name="Almeida L.G."/>
            <person name="Nicolas M.F."/>
            <person name="Souza R.C."/>
            <person name="Vasconcelos A.T.R."/>
        </authorList>
    </citation>
    <scope>NUCLEOTIDE SEQUENCE</scope>
</reference>
<dbReference type="InterPro" id="IPR000608">
    <property type="entry name" value="UBC"/>
</dbReference>
<evidence type="ECO:0000256" key="7">
    <source>
        <dbReference type="SAM" id="MobiDB-lite"/>
    </source>
</evidence>
<reference evidence="9 11" key="1">
    <citation type="journal article" date="2010" name="BMC Genomics">
        <title>Combination of measures distinguishes pre-miRNAs from other stem-loops in the genome of the newly sequenced Anopheles darlingi.</title>
        <authorList>
            <person name="Mendes N.D."/>
            <person name="Freitas A.T."/>
            <person name="Vasconcelos A.T."/>
            <person name="Sagot M.F."/>
        </authorList>
    </citation>
    <scope>NUCLEOTIDE SEQUENCE</scope>
</reference>
<proteinExistence type="predicted"/>
<feature type="domain" description="UBC core" evidence="8">
    <location>
        <begin position="176"/>
        <end position="338"/>
    </location>
</feature>
<keyword evidence="2" id="KW-0808">Transferase</keyword>
<reference evidence="9" key="3">
    <citation type="journal article" date="2013" name="Nucleic Acids Res.">
        <title>The genome of Anopheles darlingi, the main neotropical malaria vector.</title>
        <authorList>
            <person name="Marinotti O."/>
            <person name="Cerqueira G.C."/>
            <person name="de Almeida L.G."/>
            <person name="Ferro M.I."/>
            <person name="Loreto E.L."/>
            <person name="Zaha A."/>
            <person name="Teixeira S.M."/>
            <person name="Wespiser A.R."/>
            <person name="Almeida E Silva A."/>
            <person name="Schlindwein A.D."/>
            <person name="Pacheco A.C."/>
            <person name="Silva A.L."/>
            <person name="Graveley B.R."/>
            <person name="Walenz B.P."/>
            <person name="Lima Bde A."/>
            <person name="Ribeiro C.A."/>
            <person name="Nunes-Silva C.G."/>
            <person name="de Carvalho C.R."/>
            <person name="Soares C.M."/>
            <person name="de Menezes C.B."/>
            <person name="Matiolli C."/>
            <person name="Caffrey D."/>
            <person name="Araujo D.A."/>
            <person name="de Oliveira D.M."/>
            <person name="Golenbock D."/>
            <person name="Grisard E.C."/>
            <person name="Fantinatti-Garboggini F."/>
            <person name="de Carvalho F.M."/>
            <person name="Barcellos F.G."/>
            <person name="Prosdocimi F."/>
            <person name="May G."/>
            <person name="Azevedo Junior G.M."/>
            <person name="Guimaraes G.M."/>
            <person name="Goldman G.H."/>
            <person name="Padilha I.Q."/>
            <person name="Batista Jda S."/>
            <person name="Ferro J.A."/>
            <person name="Ribeiro J.M."/>
            <person name="Fietto J.L."/>
            <person name="Dabbas K.M."/>
            <person name="Cerdeira L."/>
            <person name="Agnez-Lima L.F."/>
            <person name="Brocchi M."/>
            <person name="de Carvalho M.O."/>
            <person name="Teixeira Mde M."/>
            <person name="Diniz Maia Mde M."/>
            <person name="Goldman M.H."/>
            <person name="Cruz Schneider M.P."/>
            <person name="Felipe M.S."/>
            <person name="Hungria M."/>
            <person name="Nicolas M.F."/>
            <person name="Pereira M."/>
            <person name="Montes M.A."/>
            <person name="Cantao M.E."/>
            <person name="Vincentz M."/>
            <person name="Rafael M.S."/>
            <person name="Silverman N."/>
            <person name="Stoco P.H."/>
            <person name="Souza R.C."/>
            <person name="Vicentini R."/>
            <person name="Gazzinelli R.T."/>
            <person name="Neves Rde O."/>
            <person name="Silva R."/>
            <person name="Astolfi-Filho S."/>
            <person name="Maciel T.E."/>
            <person name="Urmenyi T.P."/>
            <person name="Tadei W.P."/>
            <person name="Camargo E.P."/>
            <person name="de Vasconcelos A.T."/>
        </authorList>
    </citation>
    <scope>NUCLEOTIDE SEQUENCE</scope>
</reference>
<feature type="compositionally biased region" description="Basic residues" evidence="7">
    <location>
        <begin position="58"/>
        <end position="90"/>
    </location>
</feature>
<organism evidence="9">
    <name type="scientific">Anopheles darlingi</name>
    <name type="common">Mosquito</name>
    <dbReference type="NCBI Taxonomy" id="43151"/>
    <lineage>
        <taxon>Eukaryota</taxon>
        <taxon>Metazoa</taxon>
        <taxon>Ecdysozoa</taxon>
        <taxon>Arthropoda</taxon>
        <taxon>Hexapoda</taxon>
        <taxon>Insecta</taxon>
        <taxon>Pterygota</taxon>
        <taxon>Neoptera</taxon>
        <taxon>Endopterygota</taxon>
        <taxon>Diptera</taxon>
        <taxon>Nematocera</taxon>
        <taxon>Culicoidea</taxon>
        <taxon>Culicidae</taxon>
        <taxon>Anophelinae</taxon>
        <taxon>Anopheles</taxon>
    </lineage>
</organism>
<gene>
    <name evidence="9" type="ORF">AND_010566</name>
</gene>
<evidence type="ECO:0000259" key="8">
    <source>
        <dbReference type="PROSITE" id="PS50127"/>
    </source>
</evidence>
<comment type="function">
    <text evidence="6">Probable E2 ubiquitin-protein ligase that catalyzes the covalent attachment of ubiquitin to target proteins. May facilitate the monoubiquitination and degradation of MTOR and CCNE1 through interaction with FBXW7.</text>
</comment>
<keyword evidence="4" id="KW-0833">Ubl conjugation pathway</keyword>
<evidence type="ECO:0000256" key="5">
    <source>
        <dbReference type="ARBA" id="ARBA00022840"/>
    </source>
</evidence>
<dbReference type="CDD" id="cd23802">
    <property type="entry name" value="UBCc_UBE2Q"/>
    <property type="match status" value="1"/>
</dbReference>
<feature type="compositionally biased region" description="Polar residues" evidence="7">
    <location>
        <begin position="35"/>
        <end position="45"/>
    </location>
</feature>
<dbReference type="Gene3D" id="3.10.110.10">
    <property type="entry name" value="Ubiquitin Conjugating Enzyme"/>
    <property type="match status" value="1"/>
</dbReference>
<dbReference type="STRING" id="43151.W5J296"/>
<evidence type="ECO:0000256" key="6">
    <source>
        <dbReference type="ARBA" id="ARBA00055455"/>
    </source>
</evidence>
<dbReference type="GO" id="GO:0061631">
    <property type="term" value="F:ubiquitin conjugating enzyme activity"/>
    <property type="evidence" value="ECO:0007669"/>
    <property type="project" value="UniProtKB-EC"/>
</dbReference>
<feature type="compositionally biased region" description="Low complexity" evidence="7">
    <location>
        <begin position="105"/>
        <end position="140"/>
    </location>
</feature>
<dbReference type="SUPFAM" id="SSF54495">
    <property type="entry name" value="UBC-like"/>
    <property type="match status" value="1"/>
</dbReference>
<accession>W5J296</accession>
<evidence type="ECO:0000313" key="10">
    <source>
        <dbReference type="EnsemblMetazoa" id="ADAC010566-PA"/>
    </source>
</evidence>
<dbReference type="VEuPathDB" id="VectorBase:ADAR2_007228"/>
<dbReference type="InterPro" id="IPR050113">
    <property type="entry name" value="Ub_conjugating_enzyme"/>
</dbReference>
<feature type="region of interest" description="Disordered" evidence="7">
    <location>
        <begin position="1"/>
        <end position="149"/>
    </location>
</feature>
<dbReference type="FunCoup" id="W5J296">
    <property type="interactions" value="717"/>
</dbReference>
<evidence type="ECO:0000256" key="3">
    <source>
        <dbReference type="ARBA" id="ARBA00022741"/>
    </source>
</evidence>
<feature type="compositionally biased region" description="Low complexity" evidence="7">
    <location>
        <begin position="46"/>
        <end position="57"/>
    </location>
</feature>
<dbReference type="PANTHER" id="PTHR24067">
    <property type="entry name" value="UBIQUITIN-CONJUGATING ENZYME E2"/>
    <property type="match status" value="1"/>
</dbReference>
<dbReference type="HOGENOM" id="CLU_053863_1_0_1"/>
<keyword evidence="5" id="KW-0067">ATP-binding</keyword>
<evidence type="ECO:0000313" key="11">
    <source>
        <dbReference type="Proteomes" id="UP000000673"/>
    </source>
</evidence>
<evidence type="ECO:0000313" key="9">
    <source>
        <dbReference type="EMBL" id="ETN57856.1"/>
    </source>
</evidence>
<dbReference type="FunFam" id="3.10.110.10:FF:000036">
    <property type="entry name" value="ubiquitin-conjugating enzyme E2Q-like protein 1"/>
    <property type="match status" value="1"/>
</dbReference>
<dbReference type="EnsemblMetazoa" id="ADAC010566-RA">
    <property type="protein sequence ID" value="ADAC010566-PA"/>
    <property type="gene ID" value="ADAC010566"/>
</dbReference>
<protein>
    <recommendedName>
        <fullName evidence="1">E2 ubiquitin-conjugating enzyme</fullName>
        <ecNumber evidence="1">2.3.2.23</ecNumber>
    </recommendedName>
</protein>
<keyword evidence="11" id="KW-1185">Reference proteome</keyword>
<evidence type="ECO:0000256" key="2">
    <source>
        <dbReference type="ARBA" id="ARBA00022679"/>
    </source>
</evidence>
<dbReference type="GO" id="GO:0005524">
    <property type="term" value="F:ATP binding"/>
    <property type="evidence" value="ECO:0007669"/>
    <property type="project" value="UniProtKB-KW"/>
</dbReference>
<dbReference type="Proteomes" id="UP000000673">
    <property type="component" value="Unassembled WGS sequence"/>
</dbReference>
<name>W5J296_ANODA</name>
<dbReference type="VEuPathDB" id="VectorBase:ADAC010566"/>
<keyword evidence="3" id="KW-0547">Nucleotide-binding</keyword>
<dbReference type="Pfam" id="PF00179">
    <property type="entry name" value="UQ_con"/>
    <property type="match status" value="1"/>
</dbReference>
<evidence type="ECO:0000256" key="4">
    <source>
        <dbReference type="ARBA" id="ARBA00022786"/>
    </source>
</evidence>
<reference evidence="10" key="4">
    <citation type="submission" date="2015-06" db="UniProtKB">
        <authorList>
            <consortium name="EnsemblMetazoa"/>
        </authorList>
    </citation>
    <scope>IDENTIFICATION</scope>
</reference>